<comment type="caution">
    <text evidence="2">The sequence shown here is derived from an EMBL/GenBank/DDBJ whole genome shotgun (WGS) entry which is preliminary data.</text>
</comment>
<accession>A0ABW5JB80</accession>
<feature type="transmembrane region" description="Helical" evidence="1">
    <location>
        <begin position="103"/>
        <end position="123"/>
    </location>
</feature>
<sequence length="153" mass="18133">MKKYLLNCFLLTLPVMLWNILLTDKLPAVYQPDVFWHNIPDWIVYGENISRGLVFLIAFLMPLPTRKLHQKTGFWLYLTGLALYFASWILLIEHPDTQWSKSLWGFAAPAYTPILWLMGIALLGERWTRYYIIISVLFVVFHCWHCWVVWGRG</sequence>
<keyword evidence="1" id="KW-0472">Membrane</keyword>
<name>A0ABW5JB80_9BACT</name>
<protein>
    <submittedName>
        <fullName evidence="2">Uncharacterized protein</fullName>
    </submittedName>
</protein>
<feature type="transmembrane region" description="Helical" evidence="1">
    <location>
        <begin position="74"/>
        <end position="91"/>
    </location>
</feature>
<dbReference type="EMBL" id="JBHULC010000033">
    <property type="protein sequence ID" value="MFD2523327.1"/>
    <property type="molecule type" value="Genomic_DNA"/>
</dbReference>
<keyword evidence="1" id="KW-0812">Transmembrane</keyword>
<proteinExistence type="predicted"/>
<evidence type="ECO:0000313" key="2">
    <source>
        <dbReference type="EMBL" id="MFD2523327.1"/>
    </source>
</evidence>
<feature type="transmembrane region" description="Helical" evidence="1">
    <location>
        <begin position="5"/>
        <end position="22"/>
    </location>
</feature>
<reference evidence="3" key="1">
    <citation type="journal article" date="2019" name="Int. J. Syst. Evol. Microbiol.">
        <title>The Global Catalogue of Microorganisms (GCM) 10K type strain sequencing project: providing services to taxonomists for standard genome sequencing and annotation.</title>
        <authorList>
            <consortium name="The Broad Institute Genomics Platform"/>
            <consortium name="The Broad Institute Genome Sequencing Center for Infectious Disease"/>
            <person name="Wu L."/>
            <person name="Ma J."/>
        </authorList>
    </citation>
    <scope>NUCLEOTIDE SEQUENCE [LARGE SCALE GENOMIC DNA]</scope>
    <source>
        <strain evidence="3">KCTC 52344</strain>
    </source>
</reference>
<dbReference type="Proteomes" id="UP001597510">
    <property type="component" value="Unassembled WGS sequence"/>
</dbReference>
<gene>
    <name evidence="2" type="ORF">ACFSR2_20685</name>
</gene>
<keyword evidence="1" id="KW-1133">Transmembrane helix</keyword>
<feature type="transmembrane region" description="Helical" evidence="1">
    <location>
        <begin position="130"/>
        <end position="150"/>
    </location>
</feature>
<organism evidence="2 3">
    <name type="scientific">Emticicia soli</name>
    <dbReference type="NCBI Taxonomy" id="2027878"/>
    <lineage>
        <taxon>Bacteria</taxon>
        <taxon>Pseudomonadati</taxon>
        <taxon>Bacteroidota</taxon>
        <taxon>Cytophagia</taxon>
        <taxon>Cytophagales</taxon>
        <taxon>Leadbetterellaceae</taxon>
        <taxon>Emticicia</taxon>
    </lineage>
</organism>
<evidence type="ECO:0000313" key="3">
    <source>
        <dbReference type="Proteomes" id="UP001597510"/>
    </source>
</evidence>
<evidence type="ECO:0000256" key="1">
    <source>
        <dbReference type="SAM" id="Phobius"/>
    </source>
</evidence>
<dbReference type="RefSeq" id="WP_340240716.1">
    <property type="nucleotide sequence ID" value="NZ_JBBEWC010000024.1"/>
</dbReference>
<keyword evidence="3" id="KW-1185">Reference proteome</keyword>
<feature type="transmembrane region" description="Helical" evidence="1">
    <location>
        <begin position="42"/>
        <end position="62"/>
    </location>
</feature>